<protein>
    <recommendedName>
        <fullName evidence="7">Integrase catalytic domain-containing protein</fullName>
    </recommendedName>
</protein>
<dbReference type="GO" id="GO:0015074">
    <property type="term" value="P:DNA integration"/>
    <property type="evidence" value="ECO:0007669"/>
    <property type="project" value="InterPro"/>
</dbReference>
<evidence type="ECO:0008006" key="7">
    <source>
        <dbReference type="Google" id="ProtNLM"/>
    </source>
</evidence>
<feature type="compositionally biased region" description="Basic and acidic residues" evidence="2">
    <location>
        <begin position="219"/>
        <end position="232"/>
    </location>
</feature>
<dbReference type="InterPro" id="IPR057670">
    <property type="entry name" value="SH3_retrovirus"/>
</dbReference>
<dbReference type="EMBL" id="BPVZ01000064">
    <property type="protein sequence ID" value="GKV24122.1"/>
    <property type="molecule type" value="Genomic_DNA"/>
</dbReference>
<feature type="domain" description="Integrase catalytic" evidence="4">
    <location>
        <begin position="1"/>
        <end position="150"/>
    </location>
</feature>
<organism evidence="5 6">
    <name type="scientific">Rubroshorea leprosula</name>
    <dbReference type="NCBI Taxonomy" id="152421"/>
    <lineage>
        <taxon>Eukaryota</taxon>
        <taxon>Viridiplantae</taxon>
        <taxon>Streptophyta</taxon>
        <taxon>Embryophyta</taxon>
        <taxon>Tracheophyta</taxon>
        <taxon>Spermatophyta</taxon>
        <taxon>Magnoliopsida</taxon>
        <taxon>eudicotyledons</taxon>
        <taxon>Gunneridae</taxon>
        <taxon>Pentapetalae</taxon>
        <taxon>rosids</taxon>
        <taxon>malvids</taxon>
        <taxon>Malvales</taxon>
        <taxon>Dipterocarpaceae</taxon>
        <taxon>Rubroshorea</taxon>
    </lineage>
</organism>
<dbReference type="Proteomes" id="UP001054252">
    <property type="component" value="Unassembled WGS sequence"/>
</dbReference>
<feature type="compositionally biased region" description="Low complexity" evidence="2">
    <location>
        <begin position="347"/>
        <end position="356"/>
    </location>
</feature>
<dbReference type="Pfam" id="PF00665">
    <property type="entry name" value="rve"/>
    <property type="match status" value="1"/>
</dbReference>
<keyword evidence="1" id="KW-0694">RNA-binding</keyword>
<gene>
    <name evidence="5" type="ORF">SLEP1_g33773</name>
</gene>
<feature type="region of interest" description="Disordered" evidence="2">
    <location>
        <begin position="218"/>
        <end position="259"/>
    </location>
</feature>
<dbReference type="InterPro" id="IPR035979">
    <property type="entry name" value="RBD_domain_sf"/>
</dbReference>
<evidence type="ECO:0000256" key="1">
    <source>
        <dbReference type="PROSITE-ProRule" id="PRU00176"/>
    </source>
</evidence>
<dbReference type="PANTHER" id="PTHR42648">
    <property type="entry name" value="TRANSPOSASE, PUTATIVE-RELATED"/>
    <property type="match status" value="1"/>
</dbReference>
<proteinExistence type="predicted"/>
<evidence type="ECO:0000313" key="5">
    <source>
        <dbReference type="EMBL" id="GKV24122.1"/>
    </source>
</evidence>
<feature type="compositionally biased region" description="Basic residues" evidence="2">
    <location>
        <begin position="459"/>
        <end position="471"/>
    </location>
</feature>
<dbReference type="InterPro" id="IPR001584">
    <property type="entry name" value="Integrase_cat-core"/>
</dbReference>
<comment type="caution">
    <text evidence="5">The sequence shown here is derived from an EMBL/GenBank/DDBJ whole genome shotgun (WGS) entry which is preliminary data.</text>
</comment>
<dbReference type="GO" id="GO:0003723">
    <property type="term" value="F:RNA binding"/>
    <property type="evidence" value="ECO:0007669"/>
    <property type="project" value="UniProtKB-UniRule"/>
</dbReference>
<feature type="region of interest" description="Disordered" evidence="2">
    <location>
        <begin position="271"/>
        <end position="299"/>
    </location>
</feature>
<evidence type="ECO:0000259" key="4">
    <source>
        <dbReference type="PROSITE" id="PS50994"/>
    </source>
</evidence>
<dbReference type="InterPro" id="IPR036397">
    <property type="entry name" value="RNaseH_sf"/>
</dbReference>
<dbReference type="Pfam" id="PF25597">
    <property type="entry name" value="SH3_retrovirus"/>
    <property type="match status" value="1"/>
</dbReference>
<dbReference type="InterPro" id="IPR000504">
    <property type="entry name" value="RRM_dom"/>
</dbReference>
<dbReference type="Gene3D" id="3.30.70.330">
    <property type="match status" value="1"/>
</dbReference>
<dbReference type="Gene3D" id="3.30.420.10">
    <property type="entry name" value="Ribonuclease H-like superfamily/Ribonuclease H"/>
    <property type="match status" value="1"/>
</dbReference>
<feature type="domain" description="RRM" evidence="3">
    <location>
        <begin position="527"/>
        <end position="599"/>
    </location>
</feature>
<name>A0AAV5KHN3_9ROSI</name>
<dbReference type="SUPFAM" id="SSF54928">
    <property type="entry name" value="RNA-binding domain, RBD"/>
    <property type="match status" value="1"/>
</dbReference>
<dbReference type="AlphaFoldDB" id="A0AAV5KHN3"/>
<feature type="region of interest" description="Disordered" evidence="2">
    <location>
        <begin position="452"/>
        <end position="501"/>
    </location>
</feature>
<feature type="region of interest" description="Disordered" evidence="2">
    <location>
        <begin position="507"/>
        <end position="526"/>
    </location>
</feature>
<dbReference type="PROSITE" id="PS50994">
    <property type="entry name" value="INTEGRASE"/>
    <property type="match status" value="1"/>
</dbReference>
<reference evidence="5 6" key="1">
    <citation type="journal article" date="2021" name="Commun. Biol.">
        <title>The genome of Shorea leprosula (Dipterocarpaceae) highlights the ecological relevance of drought in aseasonal tropical rainforests.</title>
        <authorList>
            <person name="Ng K.K.S."/>
            <person name="Kobayashi M.J."/>
            <person name="Fawcett J.A."/>
            <person name="Hatakeyama M."/>
            <person name="Paape T."/>
            <person name="Ng C.H."/>
            <person name="Ang C.C."/>
            <person name="Tnah L.H."/>
            <person name="Lee C.T."/>
            <person name="Nishiyama T."/>
            <person name="Sese J."/>
            <person name="O'Brien M.J."/>
            <person name="Copetti D."/>
            <person name="Mohd Noor M.I."/>
            <person name="Ong R.C."/>
            <person name="Putra M."/>
            <person name="Sireger I.Z."/>
            <person name="Indrioko S."/>
            <person name="Kosugi Y."/>
            <person name="Izuno A."/>
            <person name="Isagi Y."/>
            <person name="Lee S.L."/>
            <person name="Shimizu K.K."/>
        </authorList>
    </citation>
    <scope>NUCLEOTIDE SEQUENCE [LARGE SCALE GENOMIC DNA]</scope>
    <source>
        <strain evidence="5">214</strain>
    </source>
</reference>
<accession>A0AAV5KHN3</accession>
<sequence>MKDKSLGGATYFVTFVDDFSRKLWAYPLSSKDQVLEKFKEFQAMTERETGRKLKCIRSDNGGEYSGQFERYCREQGIKLEKTTPRTPQHNGVAERMNRTICDRIVCMLSHAKLPKSFWGEALKTAVYLINRSPSVVLNGDVPEKIWSGKEVSYRHLRVFGCRAYVHVPREERAKLDAKTKQCVFLGYGDEEYGYRLWDLKNRKLIRTRDVVLIENETVEDSKKQDDSEHTQEIPDSDYCTPTPKPSVMNDDHSAVDEQQVQGPVVEHFVEEETHQEEQVQPPQQPQVRRSSRLHQPSRKYSTDEYVLLIDGGEPETYYEAMESENKKEWLMAMQEEMTLDRNLNPNAKSWSPSAASHPPPSPPDYSLTHLQMFHHRHPQPCQSIFSHPHPYANFHFIYLPALEPPLFPPHTAYNMQYPPPPPLLIETYNMGHQAELRSESVQEVVVTEENCGSPQITRSRNRGFGRTRRSASRTDGFVRAEHGNSGADPRRSYRNPSSNENWIRVQNRASRRQPKDTIPLESGGDKTSVMIRNIPNEYTRKMLKHFLIKHCEMENNGKGGDSEEEKIHSAFDFLYLPMDFRTQMNKGYAFVNFTNPEAAWRFFLAANKQSWDFSYSNKIRDLCCATIQGKEKLVRRFEGISFPREEYKPLCFEPAHDGSGQGVNEIPIGIMKGKERVYVGSWMGGPWHLVPGKDQVVSSTLQIDGHDDFPKPSLV</sequence>
<evidence type="ECO:0000313" key="6">
    <source>
        <dbReference type="Proteomes" id="UP001054252"/>
    </source>
</evidence>
<feature type="compositionally biased region" description="Low complexity" evidence="2">
    <location>
        <begin position="278"/>
        <end position="287"/>
    </location>
</feature>
<dbReference type="InterPro" id="IPR007201">
    <property type="entry name" value="Mei2-like_Rrm_C"/>
</dbReference>
<dbReference type="SUPFAM" id="SSF53098">
    <property type="entry name" value="Ribonuclease H-like"/>
    <property type="match status" value="1"/>
</dbReference>
<dbReference type="InterPro" id="IPR012677">
    <property type="entry name" value="Nucleotide-bd_a/b_plait_sf"/>
</dbReference>
<keyword evidence="6" id="KW-1185">Reference proteome</keyword>
<feature type="region of interest" description="Disordered" evidence="2">
    <location>
        <begin position="343"/>
        <end position="364"/>
    </location>
</feature>
<evidence type="ECO:0000259" key="3">
    <source>
        <dbReference type="PROSITE" id="PS50102"/>
    </source>
</evidence>
<dbReference type="Pfam" id="PF04059">
    <property type="entry name" value="RRM_2"/>
    <property type="match status" value="1"/>
</dbReference>
<dbReference type="PROSITE" id="PS50102">
    <property type="entry name" value="RRM"/>
    <property type="match status" value="1"/>
</dbReference>
<dbReference type="InterPro" id="IPR039537">
    <property type="entry name" value="Retrotran_Ty1/copia-like"/>
</dbReference>
<dbReference type="InterPro" id="IPR012337">
    <property type="entry name" value="RNaseH-like_sf"/>
</dbReference>
<evidence type="ECO:0000256" key="2">
    <source>
        <dbReference type="SAM" id="MobiDB-lite"/>
    </source>
</evidence>
<dbReference type="PANTHER" id="PTHR42648:SF28">
    <property type="entry name" value="TRANSPOSON-ENCODED PROTEIN WITH RIBONUCLEASE H-LIKE AND RETROVIRUS ZINC FINGER-LIKE DOMAINS"/>
    <property type="match status" value="1"/>
</dbReference>